<accession>A0A1Y3BVT5</accession>
<sequence length="81" mass="9149">METWFDTIRPIRIPRPKLMSNRTVIDNIDLLNDDNPENMATSIITSVGFSNNNNGNHNNVDLIVSSKIHGNGSIENEPYPR</sequence>
<name>A0A1Y3BVT5_EURMA</name>
<protein>
    <submittedName>
        <fullName evidence="1">Uncharacterized protein</fullName>
    </submittedName>
</protein>
<dbReference type="EMBL" id="MUJZ01000245">
    <property type="protein sequence ID" value="OTF84187.1"/>
    <property type="molecule type" value="Genomic_DNA"/>
</dbReference>
<evidence type="ECO:0000313" key="2">
    <source>
        <dbReference type="Proteomes" id="UP000194236"/>
    </source>
</evidence>
<proteinExistence type="predicted"/>
<reference evidence="1 2" key="1">
    <citation type="submission" date="2017-03" db="EMBL/GenBank/DDBJ databases">
        <title>Genome Survey of Euroglyphus maynei.</title>
        <authorList>
            <person name="Arlian L.G."/>
            <person name="Morgan M.S."/>
            <person name="Rider S.D."/>
        </authorList>
    </citation>
    <scope>NUCLEOTIDE SEQUENCE [LARGE SCALE GENOMIC DNA]</scope>
    <source>
        <strain evidence="1">Arlian Lab</strain>
        <tissue evidence="1">Whole body</tissue>
    </source>
</reference>
<dbReference type="AlphaFoldDB" id="A0A1Y3BVT5"/>
<gene>
    <name evidence="1" type="ORF">BLA29_010295</name>
</gene>
<comment type="caution">
    <text evidence="1">The sequence shown here is derived from an EMBL/GenBank/DDBJ whole genome shotgun (WGS) entry which is preliminary data.</text>
</comment>
<keyword evidence="2" id="KW-1185">Reference proteome</keyword>
<organism evidence="1 2">
    <name type="scientific">Euroglyphus maynei</name>
    <name type="common">Mayne's house dust mite</name>
    <dbReference type="NCBI Taxonomy" id="6958"/>
    <lineage>
        <taxon>Eukaryota</taxon>
        <taxon>Metazoa</taxon>
        <taxon>Ecdysozoa</taxon>
        <taxon>Arthropoda</taxon>
        <taxon>Chelicerata</taxon>
        <taxon>Arachnida</taxon>
        <taxon>Acari</taxon>
        <taxon>Acariformes</taxon>
        <taxon>Sarcoptiformes</taxon>
        <taxon>Astigmata</taxon>
        <taxon>Psoroptidia</taxon>
        <taxon>Analgoidea</taxon>
        <taxon>Pyroglyphidae</taxon>
        <taxon>Pyroglyphinae</taxon>
        <taxon>Euroglyphus</taxon>
    </lineage>
</organism>
<dbReference type="Proteomes" id="UP000194236">
    <property type="component" value="Unassembled WGS sequence"/>
</dbReference>
<evidence type="ECO:0000313" key="1">
    <source>
        <dbReference type="EMBL" id="OTF84187.1"/>
    </source>
</evidence>